<dbReference type="PANTHER" id="PTHR30055:SF236">
    <property type="entry name" value="SLL1286 PROTEIN"/>
    <property type="match status" value="1"/>
</dbReference>
<comment type="caution">
    <text evidence="4">The sequence shown here is derived from an EMBL/GenBank/DDBJ whole genome shotgun (WGS) entry which is preliminary data.</text>
</comment>
<dbReference type="InterPro" id="IPR039536">
    <property type="entry name" value="TetR_C_Proteobacteria"/>
</dbReference>
<organism evidence="4 5">
    <name type="scientific">Gloeocapsopsis crepidinum LEGE 06123</name>
    <dbReference type="NCBI Taxonomy" id="588587"/>
    <lineage>
        <taxon>Bacteria</taxon>
        <taxon>Bacillati</taxon>
        <taxon>Cyanobacteriota</taxon>
        <taxon>Cyanophyceae</taxon>
        <taxon>Oscillatoriophycideae</taxon>
        <taxon>Chroococcales</taxon>
        <taxon>Chroococcaceae</taxon>
        <taxon>Gloeocapsopsis</taxon>
    </lineage>
</organism>
<evidence type="ECO:0000313" key="4">
    <source>
        <dbReference type="EMBL" id="MBE9193321.1"/>
    </source>
</evidence>
<dbReference type="PROSITE" id="PS50977">
    <property type="entry name" value="HTH_TETR_2"/>
    <property type="match status" value="1"/>
</dbReference>
<proteinExistence type="predicted"/>
<dbReference type="InterPro" id="IPR009057">
    <property type="entry name" value="Homeodomain-like_sf"/>
</dbReference>
<feature type="domain" description="HTH tetR-type" evidence="3">
    <location>
        <begin position="12"/>
        <end position="72"/>
    </location>
</feature>
<dbReference type="Proteomes" id="UP000651156">
    <property type="component" value="Unassembled WGS sequence"/>
</dbReference>
<dbReference type="InterPro" id="IPR023772">
    <property type="entry name" value="DNA-bd_HTH_TetR-type_CS"/>
</dbReference>
<dbReference type="SUPFAM" id="SSF48498">
    <property type="entry name" value="Tetracyclin repressor-like, C-terminal domain"/>
    <property type="match status" value="1"/>
</dbReference>
<dbReference type="Pfam" id="PF14246">
    <property type="entry name" value="TetR_C_7"/>
    <property type="match status" value="1"/>
</dbReference>
<dbReference type="RefSeq" id="WP_193934707.1">
    <property type="nucleotide sequence ID" value="NZ_CAWPMZ010000136.1"/>
</dbReference>
<name>A0ABR9UYC6_9CHRO</name>
<sequence length="213" mass="23937">MQVFHRPSQSEESSRDRILKAAQRLFARQGYDGTTTRDLAVAAGVAEGTLFRHFTNKKAILIEIATQGWVEILTDLLTELSEMGSYKAVAQVMQRRMWNFHKNADMMRVCFMEAQFHPDLRDRIQAEVINKMTDVAEAFFQTAMDRGIYRKTNPKIVAQVFLGMFAIAGFSHNTLMEPDASPKAMQEMAEGLADIFLNGVLVRGVSAAGRSPE</sequence>
<reference evidence="4 5" key="1">
    <citation type="submission" date="2020-10" db="EMBL/GenBank/DDBJ databases">
        <authorList>
            <person name="Castelo-Branco R."/>
            <person name="Eusebio N."/>
            <person name="Adriana R."/>
            <person name="Vieira A."/>
            <person name="Brugerolle De Fraissinette N."/>
            <person name="Rezende De Castro R."/>
            <person name="Schneider M.P."/>
            <person name="Vasconcelos V."/>
            <person name="Leao P.N."/>
        </authorList>
    </citation>
    <scope>NUCLEOTIDE SEQUENCE [LARGE SCALE GENOMIC DNA]</scope>
    <source>
        <strain evidence="4 5">LEGE 06123</strain>
    </source>
</reference>
<dbReference type="InterPro" id="IPR050109">
    <property type="entry name" value="HTH-type_TetR-like_transc_reg"/>
</dbReference>
<dbReference type="Pfam" id="PF00440">
    <property type="entry name" value="TetR_N"/>
    <property type="match status" value="1"/>
</dbReference>
<gene>
    <name evidence="4" type="ORF">IQ230_23855</name>
</gene>
<dbReference type="InterPro" id="IPR036271">
    <property type="entry name" value="Tet_transcr_reg_TetR-rel_C_sf"/>
</dbReference>
<dbReference type="InterPro" id="IPR001647">
    <property type="entry name" value="HTH_TetR"/>
</dbReference>
<dbReference type="EMBL" id="JADEWN010000087">
    <property type="protein sequence ID" value="MBE9193321.1"/>
    <property type="molecule type" value="Genomic_DNA"/>
</dbReference>
<keyword evidence="5" id="KW-1185">Reference proteome</keyword>
<evidence type="ECO:0000259" key="3">
    <source>
        <dbReference type="PROSITE" id="PS50977"/>
    </source>
</evidence>
<dbReference type="PRINTS" id="PR00455">
    <property type="entry name" value="HTHTETR"/>
</dbReference>
<evidence type="ECO:0000313" key="5">
    <source>
        <dbReference type="Proteomes" id="UP000651156"/>
    </source>
</evidence>
<dbReference type="PROSITE" id="PS01081">
    <property type="entry name" value="HTH_TETR_1"/>
    <property type="match status" value="1"/>
</dbReference>
<protein>
    <submittedName>
        <fullName evidence="4">TetR/AcrR family transcriptional regulator</fullName>
    </submittedName>
</protein>
<feature type="DNA-binding region" description="H-T-H motif" evidence="2">
    <location>
        <begin position="35"/>
        <end position="54"/>
    </location>
</feature>
<evidence type="ECO:0000256" key="2">
    <source>
        <dbReference type="PROSITE-ProRule" id="PRU00335"/>
    </source>
</evidence>
<keyword evidence="1 2" id="KW-0238">DNA-binding</keyword>
<evidence type="ECO:0000256" key="1">
    <source>
        <dbReference type="ARBA" id="ARBA00023125"/>
    </source>
</evidence>
<dbReference type="Gene3D" id="1.10.357.10">
    <property type="entry name" value="Tetracycline Repressor, domain 2"/>
    <property type="match status" value="1"/>
</dbReference>
<dbReference type="PANTHER" id="PTHR30055">
    <property type="entry name" value="HTH-TYPE TRANSCRIPTIONAL REGULATOR RUTR"/>
    <property type="match status" value="1"/>
</dbReference>
<accession>A0ABR9UYC6</accession>
<dbReference type="SUPFAM" id="SSF46689">
    <property type="entry name" value="Homeodomain-like"/>
    <property type="match status" value="1"/>
</dbReference>